<name>A0ABV4NAV8_9VIBR</name>
<organism evidence="2 3">
    <name type="scientific">Vibrio gallaecicus</name>
    <dbReference type="NCBI Taxonomy" id="552386"/>
    <lineage>
        <taxon>Bacteria</taxon>
        <taxon>Pseudomonadati</taxon>
        <taxon>Pseudomonadota</taxon>
        <taxon>Gammaproteobacteria</taxon>
        <taxon>Vibrionales</taxon>
        <taxon>Vibrionaceae</taxon>
        <taxon>Vibrio</taxon>
    </lineage>
</organism>
<feature type="transmembrane region" description="Helical" evidence="1">
    <location>
        <begin position="7"/>
        <end position="33"/>
    </location>
</feature>
<reference evidence="2 3" key="1">
    <citation type="journal article" date="2024" name="ISME J.">
        <title>Tailless and filamentous prophages are predominant in marine Vibrio.</title>
        <authorList>
            <person name="Steensen K."/>
            <person name="Seneca J."/>
            <person name="Bartlau N."/>
            <person name="Yu X.A."/>
            <person name="Hussain F.A."/>
            <person name="Polz M.F."/>
        </authorList>
    </citation>
    <scope>NUCLEOTIDE SEQUENCE [LARGE SCALE GENOMIC DNA]</scope>
    <source>
        <strain evidence="2 3">10N.222.51.A1</strain>
    </source>
</reference>
<keyword evidence="1" id="KW-0812">Transmembrane</keyword>
<keyword evidence="1" id="KW-0472">Membrane</keyword>
<evidence type="ECO:0000313" key="3">
    <source>
        <dbReference type="Proteomes" id="UP001570417"/>
    </source>
</evidence>
<dbReference type="EMBL" id="JBFRUW010000029">
    <property type="protein sequence ID" value="MFA0568554.1"/>
    <property type="molecule type" value="Genomic_DNA"/>
</dbReference>
<dbReference type="Proteomes" id="UP001570417">
    <property type="component" value="Unassembled WGS sequence"/>
</dbReference>
<proteinExistence type="predicted"/>
<protein>
    <submittedName>
        <fullName evidence="2">Uncharacterized protein</fullName>
    </submittedName>
</protein>
<comment type="caution">
    <text evidence="2">The sequence shown here is derived from an EMBL/GenBank/DDBJ whole genome shotgun (WGS) entry which is preliminary data.</text>
</comment>
<keyword evidence="3" id="KW-1185">Reference proteome</keyword>
<evidence type="ECO:0000313" key="2">
    <source>
        <dbReference type="EMBL" id="MFA0568554.1"/>
    </source>
</evidence>
<gene>
    <name evidence="2" type="ORF">AB4566_09735</name>
</gene>
<evidence type="ECO:0000256" key="1">
    <source>
        <dbReference type="SAM" id="Phobius"/>
    </source>
</evidence>
<keyword evidence="1" id="KW-1133">Transmembrane helix</keyword>
<dbReference type="RefSeq" id="WP_372265995.1">
    <property type="nucleotide sequence ID" value="NZ_JBFRUW010000029.1"/>
</dbReference>
<sequence>MNLNYSFFLGVFAGTFAALGAFISFMMLSWWAVDFLISVNNVA</sequence>
<accession>A0ABV4NAV8</accession>